<keyword evidence="2" id="KW-1185">Reference proteome</keyword>
<dbReference type="PANTHER" id="PTHR43857:SF1">
    <property type="entry name" value="YJGH FAMILY PROTEIN"/>
    <property type="match status" value="1"/>
</dbReference>
<dbReference type="PANTHER" id="PTHR43857">
    <property type="entry name" value="BLR7761 PROTEIN"/>
    <property type="match status" value="1"/>
</dbReference>
<protein>
    <submittedName>
        <fullName evidence="1">Enamine deaminase RidA (YjgF/YER057c/UK114 family)</fullName>
    </submittedName>
</protein>
<evidence type="ECO:0000313" key="1">
    <source>
        <dbReference type="EMBL" id="MBB3977076.1"/>
    </source>
</evidence>
<sequence>MRRLISSGSPFERTAGYSRAVVRGDWCFVSGTTGYDYATMTMPAGVEVQTRNCLSTIRKAMEEAGFSLADVVRCHYYVTDASFADIVFPILGETFGEIRPAATMIVCDLIKPEMLIEIEVTALRQV</sequence>
<dbReference type="InterPro" id="IPR006175">
    <property type="entry name" value="YjgF/YER057c/UK114"/>
</dbReference>
<dbReference type="Proteomes" id="UP000574761">
    <property type="component" value="Unassembled WGS sequence"/>
</dbReference>
<accession>A0A7W6D5E5</accession>
<dbReference type="EMBL" id="JACIEE010000004">
    <property type="protein sequence ID" value="MBB3977076.1"/>
    <property type="molecule type" value="Genomic_DNA"/>
</dbReference>
<reference evidence="1 2" key="1">
    <citation type="submission" date="2020-08" db="EMBL/GenBank/DDBJ databases">
        <title>Genomic Encyclopedia of Type Strains, Phase IV (KMG-IV): sequencing the most valuable type-strain genomes for metagenomic binning, comparative biology and taxonomic classification.</title>
        <authorList>
            <person name="Goeker M."/>
        </authorList>
    </citation>
    <scope>NUCLEOTIDE SEQUENCE [LARGE SCALE GENOMIC DNA]</scope>
    <source>
        <strain evidence="1 2">DSM 100211</strain>
    </source>
</reference>
<comment type="caution">
    <text evidence="1">The sequence shown here is derived from an EMBL/GenBank/DDBJ whole genome shotgun (WGS) entry which is preliminary data.</text>
</comment>
<evidence type="ECO:0000313" key="2">
    <source>
        <dbReference type="Proteomes" id="UP000574761"/>
    </source>
</evidence>
<organism evidence="1 2">
    <name type="scientific">Mycoplana azooxidifex</name>
    <dbReference type="NCBI Taxonomy" id="1636188"/>
    <lineage>
        <taxon>Bacteria</taxon>
        <taxon>Pseudomonadati</taxon>
        <taxon>Pseudomonadota</taxon>
        <taxon>Alphaproteobacteria</taxon>
        <taxon>Hyphomicrobiales</taxon>
        <taxon>Rhizobiaceae</taxon>
        <taxon>Mycoplana</taxon>
    </lineage>
</organism>
<name>A0A7W6D5E5_9HYPH</name>
<gene>
    <name evidence="1" type="ORF">GGQ64_002276</name>
</gene>
<dbReference type="Pfam" id="PF01042">
    <property type="entry name" value="Ribonuc_L-PSP"/>
    <property type="match status" value="1"/>
</dbReference>
<proteinExistence type="predicted"/>
<dbReference type="AlphaFoldDB" id="A0A7W6D5E5"/>
<dbReference type="SUPFAM" id="SSF55298">
    <property type="entry name" value="YjgF-like"/>
    <property type="match status" value="1"/>
</dbReference>
<dbReference type="Gene3D" id="3.30.1330.40">
    <property type="entry name" value="RutC-like"/>
    <property type="match status" value="1"/>
</dbReference>
<dbReference type="InterPro" id="IPR035959">
    <property type="entry name" value="RutC-like_sf"/>
</dbReference>
<dbReference type="RefSeq" id="WP_183803806.1">
    <property type="nucleotide sequence ID" value="NZ_JACIEE010000004.1"/>
</dbReference>
<dbReference type="CDD" id="cd06154">
    <property type="entry name" value="YjgF_YER057c_UK114_like_6"/>
    <property type="match status" value="1"/>
</dbReference>